<sequence>MSGLEVVAAVSAVVSAFHGGSELVKHIKAKRRKSRQTQQEFEEKQLQDSLVSGEQQIGFRYAQDMRQFGDLMRVGDVIARDQLMHITILMQAEVIKSLQLAAQNEHAVINLAILYEASITNRRSTLVTLDELKHRLLPRLPMTRQLQYEPTNRPQYPSIQTGCSSPFDPSHYVPDNYIPPAVTLPSSADMKESKHGLTNYFRSLKRNSSSASQSPSSQTGQSSTPPDINFSLAFQHLMDARGTQDRAVIMQEIDEIMDSYQGLRISQPTNDLWGTNHYGNGNGGRRDTLTMHSARDSYYQGPPNPVPMAQNLPPTPEHHGSPYPQHPTLGNGVFDQHQEQPGYPQQYPAKSPFPHMQIQPSQSRWSTTSASSSTYSDSPSLNRNSSTSSQDSHTQNQPLPLNHSPRTVFPSPPGATNASDMTPQYNDRMPFSQPTSSIPSTAPENSNPHPKASLSPQAPSGQYNAHPPAPLQPHSPTNPPDASPHDSNSLMFSPYASPYQQFPSQAIAPFAHPDQLPQQNDARIHPDRPKYSLLPSVGRDASTPRSPAKERTVSQSVIAATTLGTAPAVAGLRHASLTPSIASTDSSGSGTLGVLPGLRIGKAIRTDKIQSGPAGSEQMMNDRPCRANNYWGFCRGAWTIRGDVKKGLALRTQPSGLYNTREIWECTSCTFKGSTFAAPHPTKKNKEITIMDPRIYTSQSGVRYKWLFLAKSHVRKRASDSHADECNYGCVLCSLEDRVSSIYGGVETLMNHIALCHVADMSENTRRKARCIIGRMPGKDETEWDINIPVFAQVEELA</sequence>
<feature type="region of interest" description="Disordered" evidence="1">
    <location>
        <begin position="295"/>
        <end position="496"/>
    </location>
</feature>
<feature type="compositionally biased region" description="Low complexity" evidence="1">
    <location>
        <begin position="208"/>
        <end position="226"/>
    </location>
</feature>
<feature type="compositionally biased region" description="Polar residues" evidence="1">
    <location>
        <begin position="432"/>
        <end position="463"/>
    </location>
</feature>
<proteinExistence type="predicted"/>
<evidence type="ECO:0000256" key="1">
    <source>
        <dbReference type="SAM" id="MobiDB-lite"/>
    </source>
</evidence>
<reference evidence="2" key="1">
    <citation type="journal article" date="2021" name="Nat. Commun.">
        <title>Genetic determinants of endophytism in the Arabidopsis root mycobiome.</title>
        <authorList>
            <person name="Mesny F."/>
            <person name="Miyauchi S."/>
            <person name="Thiergart T."/>
            <person name="Pickel B."/>
            <person name="Atanasova L."/>
            <person name="Karlsson M."/>
            <person name="Huettel B."/>
            <person name="Barry K.W."/>
            <person name="Haridas S."/>
            <person name="Chen C."/>
            <person name="Bauer D."/>
            <person name="Andreopoulos W."/>
            <person name="Pangilinan J."/>
            <person name="LaButti K."/>
            <person name="Riley R."/>
            <person name="Lipzen A."/>
            <person name="Clum A."/>
            <person name="Drula E."/>
            <person name="Henrissat B."/>
            <person name="Kohler A."/>
            <person name="Grigoriev I.V."/>
            <person name="Martin F.M."/>
            <person name="Hacquard S."/>
        </authorList>
    </citation>
    <scope>NUCLEOTIDE SEQUENCE</scope>
    <source>
        <strain evidence="2">MPI-SDFR-AT-0120</strain>
    </source>
</reference>
<feature type="compositionally biased region" description="Pro residues" evidence="1">
    <location>
        <begin position="467"/>
        <end position="482"/>
    </location>
</feature>
<feature type="region of interest" description="Disordered" evidence="1">
    <location>
        <begin position="205"/>
        <end position="228"/>
    </location>
</feature>
<dbReference type="Proteomes" id="UP000813461">
    <property type="component" value="Unassembled WGS sequence"/>
</dbReference>
<evidence type="ECO:0000313" key="2">
    <source>
        <dbReference type="EMBL" id="KAH7070191.1"/>
    </source>
</evidence>
<comment type="caution">
    <text evidence="2">The sequence shown here is derived from an EMBL/GenBank/DDBJ whole genome shotgun (WGS) entry which is preliminary data.</text>
</comment>
<gene>
    <name evidence="2" type="ORF">FB567DRAFT_215967</name>
</gene>
<organism evidence="2 3">
    <name type="scientific">Paraphoma chrysanthemicola</name>
    <dbReference type="NCBI Taxonomy" id="798071"/>
    <lineage>
        <taxon>Eukaryota</taxon>
        <taxon>Fungi</taxon>
        <taxon>Dikarya</taxon>
        <taxon>Ascomycota</taxon>
        <taxon>Pezizomycotina</taxon>
        <taxon>Dothideomycetes</taxon>
        <taxon>Pleosporomycetidae</taxon>
        <taxon>Pleosporales</taxon>
        <taxon>Pleosporineae</taxon>
        <taxon>Phaeosphaeriaceae</taxon>
        <taxon>Paraphoma</taxon>
    </lineage>
</organism>
<dbReference type="EMBL" id="JAGMVJ010000027">
    <property type="protein sequence ID" value="KAH7070191.1"/>
    <property type="molecule type" value="Genomic_DNA"/>
</dbReference>
<dbReference type="OrthoDB" id="25896at2759"/>
<protein>
    <submittedName>
        <fullName evidence="2">Uncharacterized protein</fullName>
    </submittedName>
</protein>
<accession>A0A8K0VSA0</accession>
<feature type="region of interest" description="Disordered" evidence="1">
    <location>
        <begin position="511"/>
        <end position="554"/>
    </location>
</feature>
<name>A0A8K0VSA0_9PLEO</name>
<feature type="compositionally biased region" description="Polar residues" evidence="1">
    <location>
        <begin position="414"/>
        <end position="425"/>
    </location>
</feature>
<keyword evidence="3" id="KW-1185">Reference proteome</keyword>
<feature type="compositionally biased region" description="Low complexity" evidence="1">
    <location>
        <begin position="361"/>
        <end position="397"/>
    </location>
</feature>
<dbReference type="AlphaFoldDB" id="A0A8K0VSA0"/>
<evidence type="ECO:0000313" key="3">
    <source>
        <dbReference type="Proteomes" id="UP000813461"/>
    </source>
</evidence>